<comment type="caution">
    <text evidence="3">The sequence shown here is derived from an EMBL/GenBank/DDBJ whole genome shotgun (WGS) entry which is preliminary data.</text>
</comment>
<keyword evidence="1" id="KW-0812">Transmembrane</keyword>
<dbReference type="Gene3D" id="3.30.1690.10">
    <property type="entry name" value="TcpA-like pilin"/>
    <property type="match status" value="1"/>
</dbReference>
<accession>A0A6A1R0L6</accession>
<dbReference type="SUPFAM" id="SSF54523">
    <property type="entry name" value="Pili subunits"/>
    <property type="match status" value="1"/>
</dbReference>
<dbReference type="Pfam" id="PF08805">
    <property type="entry name" value="PilS"/>
    <property type="match status" value="1"/>
</dbReference>
<sequence>MSRESHKKSLSKIKKQRGYGLIELSIAAGLAAIVVLLAWAYVPGILASYNASKVTNELQSAIPKIQASYNNRTSYAGLTTAEVAKRRWFSDGMTEMTGNVPTGKILTKWGEITFGPASGNNLAVGTINNVPSRECNNITDALSSNLYVSATVNSTSIKTATTALASETAADQCNSSEANTITFNFRR</sequence>
<feature type="domain" description="Type 4 secretion system PilS N-terminal" evidence="2">
    <location>
        <begin position="49"/>
        <end position="183"/>
    </location>
</feature>
<dbReference type="RefSeq" id="WP_151045182.1">
    <property type="nucleotide sequence ID" value="NZ_CATYED010000033.1"/>
</dbReference>
<keyword evidence="1" id="KW-1133">Transmembrane helix</keyword>
<protein>
    <recommendedName>
        <fullName evidence="2">Type 4 secretion system PilS N-terminal domain-containing protein</fullName>
    </recommendedName>
</protein>
<feature type="transmembrane region" description="Helical" evidence="1">
    <location>
        <begin position="21"/>
        <end position="42"/>
    </location>
</feature>
<dbReference type="InterPro" id="IPR014911">
    <property type="entry name" value="PilS_N"/>
</dbReference>
<evidence type="ECO:0000256" key="1">
    <source>
        <dbReference type="SAM" id="Phobius"/>
    </source>
</evidence>
<evidence type="ECO:0000313" key="3">
    <source>
        <dbReference type="EMBL" id="KAB0585773.1"/>
    </source>
</evidence>
<gene>
    <name evidence="3" type="ORF">F7P80_12675</name>
</gene>
<proteinExistence type="predicted"/>
<organism evidence="3">
    <name type="scientific">Comamonas kerstersii</name>
    <dbReference type="NCBI Taxonomy" id="225992"/>
    <lineage>
        <taxon>Bacteria</taxon>
        <taxon>Pseudomonadati</taxon>
        <taxon>Pseudomonadota</taxon>
        <taxon>Betaproteobacteria</taxon>
        <taxon>Burkholderiales</taxon>
        <taxon>Comamonadaceae</taxon>
        <taxon>Comamonas</taxon>
    </lineage>
</organism>
<dbReference type="EMBL" id="VZOT01000010">
    <property type="protein sequence ID" value="KAB0585773.1"/>
    <property type="molecule type" value="Genomic_DNA"/>
</dbReference>
<reference evidence="3" key="1">
    <citation type="submission" date="2019-09" db="EMBL/GenBank/DDBJ databases">
        <title>Draft genome sequences of 48 bacterial type strains from the CCUG.</title>
        <authorList>
            <person name="Tunovic T."/>
            <person name="Pineiro-Iglesias B."/>
            <person name="Unosson C."/>
            <person name="Inganas E."/>
            <person name="Ohlen M."/>
            <person name="Cardew S."/>
            <person name="Jensie-Markopoulos S."/>
            <person name="Salva-Serra F."/>
            <person name="Jaen-Luchoro D."/>
            <person name="Karlsson R."/>
            <person name="Svensson-Stadler L."/>
            <person name="Chun J."/>
            <person name="Moore E."/>
        </authorList>
    </citation>
    <scope>NUCLEOTIDE SEQUENCE</scope>
    <source>
        <strain evidence="3">CCUG 15333</strain>
    </source>
</reference>
<evidence type="ECO:0000259" key="2">
    <source>
        <dbReference type="Pfam" id="PF08805"/>
    </source>
</evidence>
<name>A0A6A1R0L6_9BURK</name>
<dbReference type="AlphaFoldDB" id="A0A6A1R0L6"/>
<keyword evidence="1" id="KW-0472">Membrane</keyword>
<dbReference type="InterPro" id="IPR045584">
    <property type="entry name" value="Pilin-like"/>
</dbReference>